<evidence type="ECO:0000313" key="2">
    <source>
        <dbReference type="EMBL" id="AKF28764.1"/>
    </source>
</evidence>
<accession>A0A0F6SRY4</accession>
<protein>
    <submittedName>
        <fullName evidence="2">Uncharacterized protein</fullName>
    </submittedName>
</protein>
<dbReference type="Proteomes" id="UP000034037">
    <property type="component" value="Chromosome"/>
</dbReference>
<gene>
    <name evidence="2" type="ORF">YH66_15140</name>
</gene>
<dbReference type="EMBL" id="CP011309">
    <property type="protein sequence ID" value="AKF28764.1"/>
    <property type="molecule type" value="Genomic_DNA"/>
</dbReference>
<proteinExistence type="predicted"/>
<name>A0A0F6SRY4_9CORY</name>
<feature type="region of interest" description="Disordered" evidence="1">
    <location>
        <begin position="1"/>
        <end position="24"/>
    </location>
</feature>
<keyword evidence="3" id="KW-1185">Reference proteome</keyword>
<reference evidence="2 3" key="1">
    <citation type="submission" date="2015-04" db="EMBL/GenBank/DDBJ databases">
        <title>Complete Genome Sequence of Brevibacterium flavum ATCC 15168.</title>
        <authorList>
            <person name="Ahn J."/>
            <person name="Park G."/>
            <person name="Jeon W."/>
            <person name="Jang Y."/>
            <person name="Jang M."/>
            <person name="Lee H."/>
            <person name="Lee H."/>
        </authorList>
    </citation>
    <scope>NUCLEOTIDE SEQUENCE [LARGE SCALE GENOMIC DNA]</scope>
    <source>
        <strain evidence="2 3">ATCC 15168</strain>
    </source>
</reference>
<evidence type="ECO:0000313" key="3">
    <source>
        <dbReference type="Proteomes" id="UP000034037"/>
    </source>
</evidence>
<sequence length="62" mass="6846">MALPDDGAFELSEGAENAQHQLGPRSIGFRREDQVFLDEVHARTLGGDLVNDLLQVDLRPSQ</sequence>
<organism evidence="2 3">
    <name type="scientific">[Brevibacterium] flavum</name>
    <dbReference type="NCBI Taxonomy" id="92706"/>
    <lineage>
        <taxon>Bacteria</taxon>
        <taxon>Bacillati</taxon>
        <taxon>Actinomycetota</taxon>
        <taxon>Actinomycetes</taxon>
        <taxon>Mycobacteriales</taxon>
        <taxon>Corynebacteriaceae</taxon>
        <taxon>Corynebacterium</taxon>
    </lineage>
</organism>
<evidence type="ECO:0000256" key="1">
    <source>
        <dbReference type="SAM" id="MobiDB-lite"/>
    </source>
</evidence>
<dbReference type="HOGENOM" id="CLU_2895199_0_0_11"/>
<dbReference type="AlphaFoldDB" id="A0A0F6SRY4"/>